<dbReference type="Proteomes" id="UP001141552">
    <property type="component" value="Unassembled WGS sequence"/>
</dbReference>
<dbReference type="FunFam" id="1.10.10.60:FF:000001">
    <property type="entry name" value="MYB-related transcription factor"/>
    <property type="match status" value="1"/>
</dbReference>
<evidence type="ECO:0000256" key="4">
    <source>
        <dbReference type="ARBA" id="ARBA00023125"/>
    </source>
</evidence>
<dbReference type="OrthoDB" id="2143914at2759"/>
<dbReference type="SMART" id="SM00717">
    <property type="entry name" value="SANT"/>
    <property type="match status" value="2"/>
</dbReference>
<evidence type="ECO:0000256" key="2">
    <source>
        <dbReference type="ARBA" id="ARBA00022737"/>
    </source>
</evidence>
<reference evidence="11" key="2">
    <citation type="journal article" date="2023" name="Plants (Basel)">
        <title>Annotation of the Turnera subulata (Passifloraceae) Draft Genome Reveals the S-Locus Evolved after the Divergence of Turneroideae from Passifloroideae in a Stepwise Manner.</title>
        <authorList>
            <person name="Henning P.M."/>
            <person name="Roalson E.H."/>
            <person name="Mir W."/>
            <person name="McCubbin A.G."/>
            <person name="Shore J.S."/>
        </authorList>
    </citation>
    <scope>NUCLEOTIDE SEQUENCE</scope>
    <source>
        <strain evidence="11">F60SS</strain>
    </source>
</reference>
<evidence type="ECO:0000259" key="10">
    <source>
        <dbReference type="PROSITE" id="PS51294"/>
    </source>
</evidence>
<evidence type="ECO:0000313" key="11">
    <source>
        <dbReference type="EMBL" id="KAJ4831034.1"/>
    </source>
</evidence>
<evidence type="ECO:0000256" key="6">
    <source>
        <dbReference type="ARBA" id="ARBA00023163"/>
    </source>
</evidence>
<dbReference type="InterPro" id="IPR017930">
    <property type="entry name" value="Myb_dom"/>
</dbReference>
<evidence type="ECO:0000256" key="1">
    <source>
        <dbReference type="ARBA" id="ARBA00004123"/>
    </source>
</evidence>
<dbReference type="GO" id="GO:0003677">
    <property type="term" value="F:DNA binding"/>
    <property type="evidence" value="ECO:0007669"/>
    <property type="project" value="UniProtKB-KW"/>
</dbReference>
<dbReference type="Pfam" id="PF00249">
    <property type="entry name" value="Myb_DNA-binding"/>
    <property type="match status" value="2"/>
</dbReference>
<dbReference type="GO" id="GO:0045893">
    <property type="term" value="P:positive regulation of DNA-templated transcription"/>
    <property type="evidence" value="ECO:0007669"/>
    <property type="project" value="UniProtKB-ARBA"/>
</dbReference>
<dbReference type="PANTHER" id="PTHR47995:SF18">
    <property type="entry name" value="TRANSCRIPTION FACTOR MYB65"/>
    <property type="match status" value="1"/>
</dbReference>
<dbReference type="PROSITE" id="PS51294">
    <property type="entry name" value="HTH_MYB"/>
    <property type="match status" value="2"/>
</dbReference>
<feature type="compositionally biased region" description="Polar residues" evidence="8">
    <location>
        <begin position="503"/>
        <end position="512"/>
    </location>
</feature>
<sequence length="664" mass="72798">MFCSFYAQILVALFDKLRRLGYRVTVNLGIPFLPFCQFLTPSGATSKLSLIRFPILVALEAFPALRSRHLGLIQFIVITLMFSSCSLNGSELFGRDWPCDHDEMSRTTNESDDGVLSKDQIESPLTEEGNCNGNANGGIILKKGPWTSAEDAILIEYVKKHGEGNWNAVQKHSGLFRCGKSCRLRWANHLRPNLKKGAFTQEEEQLIIELHAKMGNKWARMAAHLPGRTDNEIKNYWNTRIKRRQRAGLPLYPPEVSLQALQERQRGLNINGMDNGDKGHHELLQSNSCEIPDVMFDNLKPNPNLLPYVPELPDITTSTMLMKGLGSSQYSSYVLPTMHRQKRLRDSTALLPSYNGSVKNEYPLFEQFQDDPCDKVAQSYGLSFPFDPDATPKSSHLFGENQGSHALANGTFSASKPTPGAVKLELPSLQYPETDLGSWGTSCSPSPLLESVDTFIQSPPTGTMETSCPSPRNSGLLDALLHEAKNLSSGKNHSSDKSSNSSTVTPGDNADSSALNICEAEWEDYGEQLSPLGHTATSLFSECTPISASGSSLDEQPPPDTFTGCNVKSEPLDQSWLADGEKQTPTRLDATRPDALLASDWLEQGSSYGKDQVVMTDAIATLLGDDLSNDYKQMAGGSTSSQGWGLGSCAWNNMPAVCQMSELP</sequence>
<feature type="region of interest" description="Disordered" evidence="8">
    <location>
        <begin position="487"/>
        <end position="512"/>
    </location>
</feature>
<dbReference type="GO" id="GO:0005634">
    <property type="term" value="C:nucleus"/>
    <property type="evidence" value="ECO:0007669"/>
    <property type="project" value="UniProtKB-SubCell"/>
</dbReference>
<keyword evidence="6" id="KW-0804">Transcription</keyword>
<accession>A0A9Q0FGG7</accession>
<keyword evidence="4" id="KW-0238">DNA-binding</keyword>
<keyword evidence="7" id="KW-0539">Nucleus</keyword>
<proteinExistence type="predicted"/>
<evidence type="ECO:0000256" key="7">
    <source>
        <dbReference type="ARBA" id="ARBA00023242"/>
    </source>
</evidence>
<protein>
    <recommendedName>
        <fullName evidence="13">Transcription factor GAMYB-like</fullName>
    </recommendedName>
</protein>
<organism evidence="11 12">
    <name type="scientific">Turnera subulata</name>
    <dbReference type="NCBI Taxonomy" id="218843"/>
    <lineage>
        <taxon>Eukaryota</taxon>
        <taxon>Viridiplantae</taxon>
        <taxon>Streptophyta</taxon>
        <taxon>Embryophyta</taxon>
        <taxon>Tracheophyta</taxon>
        <taxon>Spermatophyta</taxon>
        <taxon>Magnoliopsida</taxon>
        <taxon>eudicotyledons</taxon>
        <taxon>Gunneridae</taxon>
        <taxon>Pentapetalae</taxon>
        <taxon>rosids</taxon>
        <taxon>fabids</taxon>
        <taxon>Malpighiales</taxon>
        <taxon>Passifloraceae</taxon>
        <taxon>Turnera</taxon>
    </lineage>
</organism>
<name>A0A9Q0FGG7_9ROSI</name>
<dbReference type="PROSITE" id="PS50090">
    <property type="entry name" value="MYB_LIKE"/>
    <property type="match status" value="2"/>
</dbReference>
<dbReference type="PANTHER" id="PTHR47995">
    <property type="entry name" value="TRANSCRIPTION FACTOR MYB33-RELATED"/>
    <property type="match status" value="1"/>
</dbReference>
<feature type="compositionally biased region" description="Low complexity" evidence="8">
    <location>
        <begin position="488"/>
        <end position="502"/>
    </location>
</feature>
<dbReference type="GO" id="GO:0040008">
    <property type="term" value="P:regulation of growth"/>
    <property type="evidence" value="ECO:0007669"/>
    <property type="project" value="UniProtKB-ARBA"/>
</dbReference>
<dbReference type="Gene3D" id="1.10.10.60">
    <property type="entry name" value="Homeodomain-like"/>
    <property type="match status" value="2"/>
</dbReference>
<dbReference type="GO" id="GO:0048235">
    <property type="term" value="P:pollen sperm cell differentiation"/>
    <property type="evidence" value="ECO:0007669"/>
    <property type="project" value="UniProtKB-ARBA"/>
</dbReference>
<dbReference type="FunFam" id="1.10.10.60:FF:000119">
    <property type="entry name" value="Transcription factor GAMYB"/>
    <property type="match status" value="1"/>
</dbReference>
<dbReference type="InterPro" id="IPR001005">
    <property type="entry name" value="SANT/Myb"/>
</dbReference>
<dbReference type="InterPro" id="IPR009057">
    <property type="entry name" value="Homeodomain-like_sf"/>
</dbReference>
<evidence type="ECO:0000256" key="5">
    <source>
        <dbReference type="ARBA" id="ARBA00023159"/>
    </source>
</evidence>
<evidence type="ECO:0008006" key="13">
    <source>
        <dbReference type="Google" id="ProtNLM"/>
    </source>
</evidence>
<keyword evidence="5" id="KW-0010">Activator</keyword>
<reference evidence="11" key="1">
    <citation type="submission" date="2022-02" db="EMBL/GenBank/DDBJ databases">
        <authorList>
            <person name="Henning P.M."/>
            <person name="McCubbin A.G."/>
            <person name="Shore J.S."/>
        </authorList>
    </citation>
    <scope>NUCLEOTIDE SEQUENCE</scope>
    <source>
        <strain evidence="11">F60SS</strain>
        <tissue evidence="11">Leaves</tissue>
    </source>
</reference>
<keyword evidence="3" id="KW-0805">Transcription regulation</keyword>
<dbReference type="GO" id="GO:0009653">
    <property type="term" value="P:anatomical structure morphogenesis"/>
    <property type="evidence" value="ECO:0007669"/>
    <property type="project" value="UniProtKB-ARBA"/>
</dbReference>
<feature type="compositionally biased region" description="Polar residues" evidence="8">
    <location>
        <begin position="454"/>
        <end position="473"/>
    </location>
</feature>
<comment type="subcellular location">
    <subcellularLocation>
        <location evidence="1">Nucleus</location>
    </subcellularLocation>
</comment>
<evidence type="ECO:0000256" key="8">
    <source>
        <dbReference type="SAM" id="MobiDB-lite"/>
    </source>
</evidence>
<feature type="domain" description="HTH myb-type" evidence="10">
    <location>
        <begin position="191"/>
        <end position="245"/>
    </location>
</feature>
<comment type="caution">
    <text evidence="11">The sequence shown here is derived from an EMBL/GenBank/DDBJ whole genome shotgun (WGS) entry which is preliminary data.</text>
</comment>
<dbReference type="AlphaFoldDB" id="A0A9Q0FGG7"/>
<evidence type="ECO:0000313" key="12">
    <source>
        <dbReference type="Proteomes" id="UP001141552"/>
    </source>
</evidence>
<feature type="domain" description="Myb-like" evidence="9">
    <location>
        <begin position="191"/>
        <end position="241"/>
    </location>
</feature>
<dbReference type="CDD" id="cd00167">
    <property type="entry name" value="SANT"/>
    <property type="match status" value="2"/>
</dbReference>
<keyword evidence="12" id="KW-1185">Reference proteome</keyword>
<evidence type="ECO:0000259" key="9">
    <source>
        <dbReference type="PROSITE" id="PS50090"/>
    </source>
</evidence>
<keyword evidence="2" id="KW-0677">Repeat</keyword>
<gene>
    <name evidence="11" type="ORF">Tsubulata_029339</name>
</gene>
<feature type="domain" description="HTH myb-type" evidence="10">
    <location>
        <begin position="138"/>
        <end position="190"/>
    </location>
</feature>
<feature type="region of interest" description="Disordered" evidence="8">
    <location>
        <begin position="450"/>
        <end position="475"/>
    </location>
</feature>
<dbReference type="EMBL" id="JAKUCV010005465">
    <property type="protein sequence ID" value="KAJ4831034.1"/>
    <property type="molecule type" value="Genomic_DNA"/>
</dbReference>
<feature type="domain" description="Myb-like" evidence="9">
    <location>
        <begin position="141"/>
        <end position="190"/>
    </location>
</feature>
<dbReference type="SUPFAM" id="SSF46689">
    <property type="entry name" value="Homeodomain-like"/>
    <property type="match status" value="1"/>
</dbReference>
<evidence type="ECO:0000256" key="3">
    <source>
        <dbReference type="ARBA" id="ARBA00023015"/>
    </source>
</evidence>